<proteinExistence type="predicted"/>
<dbReference type="SUPFAM" id="SSF48695">
    <property type="entry name" value="Multiheme cytochromes"/>
    <property type="match status" value="1"/>
</dbReference>
<evidence type="ECO:0000313" key="2">
    <source>
        <dbReference type="Proteomes" id="UP000006860"/>
    </source>
</evidence>
<dbReference type="Proteomes" id="UP000006860">
    <property type="component" value="Chromosome"/>
</dbReference>
<dbReference type="EMBL" id="CP002546">
    <property type="protein sequence ID" value="ADY60907.1"/>
    <property type="molecule type" value="Genomic_DNA"/>
</dbReference>
<sequence length="62" mass="7441">MTNLKNCPVCHEPGVDDSQPVQTFWRCRNCHQAVVRRNGRLEAWLDTRQKPKRRRRAVRGRR</sequence>
<accession>F0SL24</accession>
<keyword evidence="2" id="KW-1185">Reference proteome</keyword>
<evidence type="ECO:0000313" key="1">
    <source>
        <dbReference type="EMBL" id="ADY60907.1"/>
    </source>
</evidence>
<dbReference type="KEGG" id="pbs:Plabr_3310"/>
<dbReference type="AlphaFoldDB" id="F0SL24"/>
<dbReference type="HOGENOM" id="CLU_2901469_0_0_0"/>
<dbReference type="InterPro" id="IPR036280">
    <property type="entry name" value="Multihaem_cyt_sf"/>
</dbReference>
<protein>
    <submittedName>
        <fullName evidence="1">Uncharacterized protein</fullName>
    </submittedName>
</protein>
<organism evidence="1 2">
    <name type="scientific">Rubinisphaera brasiliensis (strain ATCC 49424 / DSM 5305 / JCM 21570 / IAM 15109 / NBRC 103401 / IFAM 1448)</name>
    <name type="common">Planctomyces brasiliensis</name>
    <dbReference type="NCBI Taxonomy" id="756272"/>
    <lineage>
        <taxon>Bacteria</taxon>
        <taxon>Pseudomonadati</taxon>
        <taxon>Planctomycetota</taxon>
        <taxon>Planctomycetia</taxon>
        <taxon>Planctomycetales</taxon>
        <taxon>Planctomycetaceae</taxon>
        <taxon>Rubinisphaera</taxon>
    </lineage>
</organism>
<reference evidence="2" key="1">
    <citation type="submission" date="2011-02" db="EMBL/GenBank/DDBJ databases">
        <title>The complete genome of Planctomyces brasiliensis DSM 5305.</title>
        <authorList>
            <person name="Lucas S."/>
            <person name="Copeland A."/>
            <person name="Lapidus A."/>
            <person name="Bruce D."/>
            <person name="Goodwin L."/>
            <person name="Pitluck S."/>
            <person name="Kyrpides N."/>
            <person name="Mavromatis K."/>
            <person name="Pagani I."/>
            <person name="Ivanova N."/>
            <person name="Ovchinnikova G."/>
            <person name="Lu M."/>
            <person name="Detter J.C."/>
            <person name="Han C."/>
            <person name="Land M."/>
            <person name="Hauser L."/>
            <person name="Markowitz V."/>
            <person name="Cheng J.-F."/>
            <person name="Hugenholtz P."/>
            <person name="Woyke T."/>
            <person name="Wu D."/>
            <person name="Tindall B."/>
            <person name="Pomrenke H.G."/>
            <person name="Brambilla E."/>
            <person name="Klenk H.-P."/>
            <person name="Eisen J.A."/>
        </authorList>
    </citation>
    <scope>NUCLEOTIDE SEQUENCE [LARGE SCALE GENOMIC DNA]</scope>
    <source>
        <strain evidence="2">ATCC 49424 / DSM 5305 / JCM 21570 / NBRC 103401 / IFAM 1448</strain>
    </source>
</reference>
<dbReference type="STRING" id="756272.Plabr_3310"/>
<gene>
    <name evidence="1" type="ordered locus">Plabr_3310</name>
</gene>
<name>F0SL24_RUBBR</name>